<keyword evidence="7" id="KW-1185">Reference proteome</keyword>
<feature type="compositionally biased region" description="Basic and acidic residues" evidence="5">
    <location>
        <begin position="498"/>
        <end position="513"/>
    </location>
</feature>
<evidence type="ECO:0000313" key="8">
    <source>
        <dbReference type="WBParaSite" id="Pan_g1656.t1"/>
    </source>
</evidence>
<dbReference type="PANTHER" id="PTHR15549">
    <property type="entry name" value="PAIRED IMMUNOGLOBULIN-LIKE TYPE 2 RECEPTOR"/>
    <property type="match status" value="1"/>
</dbReference>
<proteinExistence type="predicted"/>
<feature type="transmembrane region" description="Helical" evidence="6">
    <location>
        <begin position="260"/>
        <end position="288"/>
    </location>
</feature>
<keyword evidence="4 6" id="KW-0472">Membrane</keyword>
<dbReference type="InterPro" id="IPR051694">
    <property type="entry name" value="Immunoregulatory_rcpt-like"/>
</dbReference>
<dbReference type="WBParaSite" id="Pan_g1656.t1">
    <property type="protein sequence ID" value="Pan_g1656.t1"/>
    <property type="gene ID" value="Pan_g1656"/>
</dbReference>
<keyword evidence="3 6" id="KW-1133">Transmembrane helix</keyword>
<feature type="compositionally biased region" description="Low complexity" evidence="5">
    <location>
        <begin position="46"/>
        <end position="84"/>
    </location>
</feature>
<evidence type="ECO:0000256" key="6">
    <source>
        <dbReference type="SAM" id="Phobius"/>
    </source>
</evidence>
<feature type="region of interest" description="Disordered" evidence="5">
    <location>
        <begin position="46"/>
        <end position="198"/>
    </location>
</feature>
<evidence type="ECO:0000256" key="2">
    <source>
        <dbReference type="ARBA" id="ARBA00022692"/>
    </source>
</evidence>
<dbReference type="GO" id="GO:0071944">
    <property type="term" value="C:cell periphery"/>
    <property type="evidence" value="ECO:0007669"/>
    <property type="project" value="UniProtKB-ARBA"/>
</dbReference>
<reference evidence="7" key="1">
    <citation type="journal article" date="2013" name="Genetics">
        <title>The draft genome and transcriptome of Panagrellus redivivus are shaped by the harsh demands of a free-living lifestyle.</title>
        <authorList>
            <person name="Srinivasan J."/>
            <person name="Dillman A.R."/>
            <person name="Macchietto M.G."/>
            <person name="Heikkinen L."/>
            <person name="Lakso M."/>
            <person name="Fracchia K.M."/>
            <person name="Antoshechkin I."/>
            <person name="Mortazavi A."/>
            <person name="Wong G."/>
            <person name="Sternberg P.W."/>
        </authorList>
    </citation>
    <scope>NUCLEOTIDE SEQUENCE [LARGE SCALE GENOMIC DNA]</scope>
    <source>
        <strain evidence="7">MT8872</strain>
    </source>
</reference>
<feature type="compositionally biased region" description="Low complexity" evidence="5">
    <location>
        <begin position="93"/>
        <end position="198"/>
    </location>
</feature>
<dbReference type="AlphaFoldDB" id="A0A7E4V4N6"/>
<feature type="compositionally biased region" description="Pro residues" evidence="5">
    <location>
        <begin position="477"/>
        <end position="494"/>
    </location>
</feature>
<evidence type="ECO:0000256" key="1">
    <source>
        <dbReference type="ARBA" id="ARBA00004167"/>
    </source>
</evidence>
<dbReference type="GO" id="GO:0016020">
    <property type="term" value="C:membrane"/>
    <property type="evidence" value="ECO:0007669"/>
    <property type="project" value="UniProtKB-SubCell"/>
</dbReference>
<evidence type="ECO:0000313" key="7">
    <source>
        <dbReference type="Proteomes" id="UP000492821"/>
    </source>
</evidence>
<sequence length="513" mass="55023">MLSSSTILTTTPISTSLPTSNFTSISLSASKSTITVPVLNSTSISQPTISTTSASSNTSTVAPTTANSSTTALPTTAAPSTNSTKRAQSKTALPTVSTTITLPTTSTTAPSTPSTTGTPSTTEMLTTTTSTAPPLTSTTLAPSTTSTTPPTTTPSTTSTTKAPSTTSATTAKPTTTVPPLTSTTLAPPSISTRSTPSTTTIYKSITEDNITISNTNITSITAADNLTEPDMPNLTPANAEVIENVVEIYRYMPRDCCITLPVATVTLVVFVLIVATIIAIWLICVAFLRRREKIYCMESLQKITDDMYRNGKPSKQGGQFMPGPVVMTPEFKMEQFLKNMQNKPAPITTDEKCIGGVLNFLAHNPIEDEVIYRPGRQDVVLEPRDLPFKGSAKTVPTHHNALPESEVASIPEKHRSKHHRNGVEIDSENEPVLFGGRDLNHTKSAPRKIKKENMNALKRTFKKKRSKKPRKPTPAGILPPPKSPATTPPQPTSPNPYRSKDRVVYKDGTHYRA</sequence>
<organism evidence="7 8">
    <name type="scientific">Panagrellus redivivus</name>
    <name type="common">Microworm</name>
    <dbReference type="NCBI Taxonomy" id="6233"/>
    <lineage>
        <taxon>Eukaryota</taxon>
        <taxon>Metazoa</taxon>
        <taxon>Ecdysozoa</taxon>
        <taxon>Nematoda</taxon>
        <taxon>Chromadorea</taxon>
        <taxon>Rhabditida</taxon>
        <taxon>Tylenchina</taxon>
        <taxon>Panagrolaimomorpha</taxon>
        <taxon>Panagrolaimoidea</taxon>
        <taxon>Panagrolaimidae</taxon>
        <taxon>Panagrellus</taxon>
    </lineage>
</organism>
<keyword evidence="2 6" id="KW-0812">Transmembrane</keyword>
<comment type="subcellular location">
    <subcellularLocation>
        <location evidence="1">Membrane</location>
        <topology evidence="1">Single-pass membrane protein</topology>
    </subcellularLocation>
</comment>
<name>A0A7E4V4N6_PANRE</name>
<protein>
    <submittedName>
        <fullName evidence="8">Dystroglycan</fullName>
    </submittedName>
</protein>
<evidence type="ECO:0000256" key="5">
    <source>
        <dbReference type="SAM" id="MobiDB-lite"/>
    </source>
</evidence>
<evidence type="ECO:0000256" key="3">
    <source>
        <dbReference type="ARBA" id="ARBA00022989"/>
    </source>
</evidence>
<evidence type="ECO:0000256" key="4">
    <source>
        <dbReference type="ARBA" id="ARBA00023136"/>
    </source>
</evidence>
<accession>A0A7E4V4N6</accession>
<dbReference type="Proteomes" id="UP000492821">
    <property type="component" value="Unassembled WGS sequence"/>
</dbReference>
<feature type="region of interest" description="Disordered" evidence="5">
    <location>
        <begin position="390"/>
        <end position="513"/>
    </location>
</feature>
<reference evidence="8" key="2">
    <citation type="submission" date="2020-10" db="UniProtKB">
        <authorList>
            <consortium name="WormBaseParasite"/>
        </authorList>
    </citation>
    <scope>IDENTIFICATION</scope>
</reference>
<feature type="compositionally biased region" description="Basic residues" evidence="5">
    <location>
        <begin position="459"/>
        <end position="471"/>
    </location>
</feature>